<organism evidence="4 5">
    <name type="scientific">Gomphillus americanus</name>
    <dbReference type="NCBI Taxonomy" id="1940652"/>
    <lineage>
        <taxon>Eukaryota</taxon>
        <taxon>Fungi</taxon>
        <taxon>Dikarya</taxon>
        <taxon>Ascomycota</taxon>
        <taxon>Pezizomycotina</taxon>
        <taxon>Lecanoromycetes</taxon>
        <taxon>OSLEUM clade</taxon>
        <taxon>Ostropomycetidae</taxon>
        <taxon>Ostropales</taxon>
        <taxon>Graphidaceae</taxon>
        <taxon>Gomphilloideae</taxon>
        <taxon>Gomphillus</taxon>
    </lineage>
</organism>
<feature type="region of interest" description="Disordered" evidence="3">
    <location>
        <begin position="435"/>
        <end position="475"/>
    </location>
</feature>
<dbReference type="SUPFAM" id="SSF56235">
    <property type="entry name" value="N-terminal nucleophile aminohydrolases (Ntn hydrolases)"/>
    <property type="match status" value="1"/>
</dbReference>
<evidence type="ECO:0000313" key="4">
    <source>
        <dbReference type="EMBL" id="CAF9903389.1"/>
    </source>
</evidence>
<dbReference type="InterPro" id="IPR037464">
    <property type="entry name" value="Taspase1"/>
</dbReference>
<dbReference type="PANTHER" id="PTHR10188">
    <property type="entry name" value="L-ASPARAGINASE"/>
    <property type="match status" value="1"/>
</dbReference>
<feature type="compositionally biased region" description="Pro residues" evidence="3">
    <location>
        <begin position="207"/>
        <end position="217"/>
    </location>
</feature>
<dbReference type="OrthoDB" id="77601at2759"/>
<proteinExistence type="predicted"/>
<evidence type="ECO:0000313" key="5">
    <source>
        <dbReference type="Proteomes" id="UP000664169"/>
    </source>
</evidence>
<evidence type="ECO:0000256" key="3">
    <source>
        <dbReference type="SAM" id="MobiDB-lite"/>
    </source>
</evidence>
<dbReference type="PANTHER" id="PTHR10188:SF8">
    <property type="entry name" value="THREONINE ASPARTASE 1"/>
    <property type="match status" value="1"/>
</dbReference>
<gene>
    <name evidence="4" type="ORF">GOMPHAMPRED_000224</name>
</gene>
<dbReference type="GO" id="GO:0004298">
    <property type="term" value="F:threonine-type endopeptidase activity"/>
    <property type="evidence" value="ECO:0007669"/>
    <property type="project" value="InterPro"/>
</dbReference>
<accession>A0A8H3EDR3</accession>
<dbReference type="GO" id="GO:0005737">
    <property type="term" value="C:cytoplasm"/>
    <property type="evidence" value="ECO:0007669"/>
    <property type="project" value="TreeGrafter"/>
</dbReference>
<dbReference type="AlphaFoldDB" id="A0A8H3EDR3"/>
<dbReference type="Proteomes" id="UP000664169">
    <property type="component" value="Unassembled WGS sequence"/>
</dbReference>
<dbReference type="InterPro" id="IPR029055">
    <property type="entry name" value="Ntn_hydrolases_N"/>
</dbReference>
<protein>
    <recommendedName>
        <fullName evidence="6">N-terminal nucleophile aminohydrolase</fullName>
    </recommendedName>
</protein>
<dbReference type="Gene3D" id="3.60.20.30">
    <property type="entry name" value="(Glycosyl)asparaginase"/>
    <property type="match status" value="1"/>
</dbReference>
<evidence type="ECO:0000256" key="2">
    <source>
        <dbReference type="PIRSR" id="PIRSR600246-3"/>
    </source>
</evidence>
<sequence>MNQDGASTSSATQKRSGGDLRAIFVHAGAGYHSRKNEHVHLQACANACRMAMAFLNDGATAVDAVEVAIQTLENDEVTNAGYGSNLAMDGTVEGDATVVDHLGRSGAVGAITGVLNPIHVARLVLEESTKPLSLSRVPPNLLVSQGAQDYAFVHNIPILTNDYLVSPAAKERWLKWSQDLQAATQQKRSYFGFRKVAPLGNEGQHQTPPPASTPHPPLVSSLVNRQPTDIDSDVRANPLQSNREFAQQMMTTDFSKKWNQQLAIPEMKDSAFGGSITDTVGAIAVDIYGNISAGSSSGGIGMKYRGRVGPAALVGVGSAVIPMNSADRDGTCTASVCSGTGEHMATTMAANTSASRVHYCQTTRIDGSIHEAHEQEALTNFIKIEFLKHPSVAASNSTGAIGIMSAKKTNDGIHLYWAHNTESFALGSMTSKDPEPHVVMSRASPRFPGTSHSSNQCTSGGRSMRASGPGGPKYHLAKRQKRVDLAPGDTIPYTLKPQLPVPMDFASEGLMETDGAFL</sequence>
<dbReference type="EMBL" id="CAJPDQ010000001">
    <property type="protein sequence ID" value="CAF9903389.1"/>
    <property type="molecule type" value="Genomic_DNA"/>
</dbReference>
<feature type="region of interest" description="Disordered" evidence="3">
    <location>
        <begin position="199"/>
        <end position="235"/>
    </location>
</feature>
<feature type="active site" description="Nucleophile" evidence="1">
    <location>
        <position position="279"/>
    </location>
</feature>
<feature type="site" description="Cleavage; by autolysis" evidence="2">
    <location>
        <begin position="278"/>
        <end position="279"/>
    </location>
</feature>
<dbReference type="GO" id="GO:0051604">
    <property type="term" value="P:protein maturation"/>
    <property type="evidence" value="ECO:0007669"/>
    <property type="project" value="TreeGrafter"/>
</dbReference>
<name>A0A8H3EDR3_9LECA</name>
<dbReference type="CDD" id="cd04514">
    <property type="entry name" value="Taspase1_like"/>
    <property type="match status" value="1"/>
</dbReference>
<feature type="compositionally biased region" description="Polar residues" evidence="3">
    <location>
        <begin position="450"/>
        <end position="461"/>
    </location>
</feature>
<evidence type="ECO:0000256" key="1">
    <source>
        <dbReference type="PIRSR" id="PIRSR600246-1"/>
    </source>
</evidence>
<dbReference type="InterPro" id="IPR000246">
    <property type="entry name" value="Peptidase_T2"/>
</dbReference>
<dbReference type="FunFam" id="3.60.20.30:FF:000007">
    <property type="entry name" value="Similar to threonine aspartase"/>
    <property type="match status" value="1"/>
</dbReference>
<reference evidence="4" key="1">
    <citation type="submission" date="2021-03" db="EMBL/GenBank/DDBJ databases">
        <authorList>
            <person name="Tagirdzhanova G."/>
        </authorList>
    </citation>
    <scope>NUCLEOTIDE SEQUENCE</scope>
</reference>
<keyword evidence="5" id="KW-1185">Reference proteome</keyword>
<evidence type="ECO:0008006" key="6">
    <source>
        <dbReference type="Google" id="ProtNLM"/>
    </source>
</evidence>
<comment type="caution">
    <text evidence="4">The sequence shown here is derived from an EMBL/GenBank/DDBJ whole genome shotgun (WGS) entry which is preliminary data.</text>
</comment>
<dbReference type="Pfam" id="PF01112">
    <property type="entry name" value="Asparaginase_2"/>
    <property type="match status" value="2"/>
</dbReference>